<name>U7QUT0_PHOTE</name>
<proteinExistence type="predicted"/>
<evidence type="ECO:0000313" key="2">
    <source>
        <dbReference type="Proteomes" id="UP000017133"/>
    </source>
</evidence>
<dbReference type="Proteomes" id="UP000017133">
    <property type="component" value="Unassembled WGS sequence"/>
</dbReference>
<comment type="caution">
    <text evidence="1">The sequence shown here is derived from an EMBL/GenBank/DDBJ whole genome shotgun (WGS) entry which is preliminary data.</text>
</comment>
<keyword evidence="2" id="KW-1185">Reference proteome</keyword>
<protein>
    <submittedName>
        <fullName evidence="1">Uncharacterized protein</fullName>
    </submittedName>
</protein>
<gene>
    <name evidence="1" type="ORF">O185_26925</name>
</gene>
<dbReference type="EMBL" id="AXDT01000562">
    <property type="protein sequence ID" value="ERT10166.1"/>
    <property type="molecule type" value="Genomic_DNA"/>
</dbReference>
<organism evidence="1 2">
    <name type="scientific">Photorhabdus temperata J3</name>
    <dbReference type="NCBI Taxonomy" id="1389415"/>
    <lineage>
        <taxon>Bacteria</taxon>
        <taxon>Pseudomonadati</taxon>
        <taxon>Pseudomonadota</taxon>
        <taxon>Gammaproteobacteria</taxon>
        <taxon>Enterobacterales</taxon>
        <taxon>Morganellaceae</taxon>
        <taxon>Photorhabdus</taxon>
    </lineage>
</organism>
<evidence type="ECO:0000313" key="1">
    <source>
        <dbReference type="EMBL" id="ERT10166.1"/>
    </source>
</evidence>
<accession>U7QUT0</accession>
<reference evidence="1 2" key="1">
    <citation type="submission" date="2013-10" db="EMBL/GenBank/DDBJ databases">
        <title>Whole Genome Shotgun Sequence of Photorhabdus temperata J3.</title>
        <authorList>
            <person name="Park G.-S."/>
            <person name="Hong S.-J."/>
            <person name="Shin J.-H."/>
        </authorList>
    </citation>
    <scope>NUCLEOTIDE SEQUENCE [LARGE SCALE GENOMIC DNA]</scope>
    <source>
        <strain evidence="1 2">J3</strain>
    </source>
</reference>
<dbReference type="AlphaFoldDB" id="U7QUT0"/>
<sequence>MPADLVNAQQLTPDSGQPDFGLPLRRFINLTGKRVFPRCRQRPAIQFAVWR</sequence>